<gene>
    <name evidence="3" type="ORF">JI435_304660</name>
</gene>
<feature type="chain" id="PRO_5031495442" description="SnTox1 chitin binding-like domain-containing protein" evidence="1">
    <location>
        <begin position="18"/>
        <end position="84"/>
    </location>
</feature>
<feature type="signal peptide" evidence="1">
    <location>
        <begin position="1"/>
        <end position="17"/>
    </location>
</feature>
<dbReference type="VEuPathDB" id="FungiDB:JI435_304660"/>
<evidence type="ECO:0000313" key="3">
    <source>
        <dbReference type="EMBL" id="QRC99152.1"/>
    </source>
</evidence>
<keyword evidence="4" id="KW-1185">Reference proteome</keyword>
<sequence>MKLSIVFAVAFATLGFSAPDNLKIKDKAGVVVRTLAEVSPDLAARQAHCPSSEGSGCRVISMSGHCCCTDCTPRACNEMCSEPW</sequence>
<reference evidence="4" key="1">
    <citation type="journal article" date="2021" name="BMC Genomics">
        <title>Chromosome-level genome assembly and manually-curated proteome of model necrotroph Parastagonospora nodorum Sn15 reveals a genome-wide trove of candidate effector homologs, and redundancy of virulence-related functions within an accessory chromosome.</title>
        <authorList>
            <person name="Bertazzoni S."/>
            <person name="Jones D.A.B."/>
            <person name="Phan H.T."/>
            <person name="Tan K.-C."/>
            <person name="Hane J.K."/>
        </authorList>
    </citation>
    <scope>NUCLEOTIDE SEQUENCE [LARGE SCALE GENOMIC DNA]</scope>
    <source>
        <strain evidence="4">SN15 / ATCC MYA-4574 / FGSC 10173)</strain>
    </source>
</reference>
<dbReference type="InterPro" id="IPR044057">
    <property type="entry name" value="SnTox1_CBL"/>
</dbReference>
<dbReference type="EMBL" id="CP069031">
    <property type="protein sequence ID" value="QRC99152.1"/>
    <property type="molecule type" value="Genomic_DNA"/>
</dbReference>
<organism evidence="3 4">
    <name type="scientific">Phaeosphaeria nodorum (strain SN15 / ATCC MYA-4574 / FGSC 10173)</name>
    <name type="common">Glume blotch fungus</name>
    <name type="synonym">Parastagonospora nodorum</name>
    <dbReference type="NCBI Taxonomy" id="321614"/>
    <lineage>
        <taxon>Eukaryota</taxon>
        <taxon>Fungi</taxon>
        <taxon>Dikarya</taxon>
        <taxon>Ascomycota</taxon>
        <taxon>Pezizomycotina</taxon>
        <taxon>Dothideomycetes</taxon>
        <taxon>Pleosporomycetidae</taxon>
        <taxon>Pleosporales</taxon>
        <taxon>Pleosporineae</taxon>
        <taxon>Phaeosphaeriaceae</taxon>
        <taxon>Parastagonospora</taxon>
    </lineage>
</organism>
<dbReference type="Pfam" id="PF18973">
    <property type="entry name" value="CBL"/>
    <property type="match status" value="1"/>
</dbReference>
<dbReference type="Proteomes" id="UP000663193">
    <property type="component" value="Chromosome 9"/>
</dbReference>
<evidence type="ECO:0000256" key="1">
    <source>
        <dbReference type="SAM" id="SignalP"/>
    </source>
</evidence>
<evidence type="ECO:0000259" key="2">
    <source>
        <dbReference type="Pfam" id="PF18973"/>
    </source>
</evidence>
<keyword evidence="1" id="KW-0732">Signal</keyword>
<dbReference type="AlphaFoldDB" id="A0A7U2F5J8"/>
<proteinExistence type="predicted"/>
<protein>
    <recommendedName>
        <fullName evidence="2">SnTox1 chitin binding-like domain-containing protein</fullName>
    </recommendedName>
</protein>
<feature type="domain" description="SnTox1 chitin binding-like" evidence="2">
    <location>
        <begin position="42"/>
        <end position="78"/>
    </location>
</feature>
<accession>A0A7U2F5J8</accession>
<evidence type="ECO:0000313" key="4">
    <source>
        <dbReference type="Proteomes" id="UP000663193"/>
    </source>
</evidence>
<name>A0A7U2F5J8_PHANO</name>